<accession>A0ABV9ZHX8</accession>
<sequence length="290" mass="32037">MRFTPGGTLTNQISDDPGQHRVKLRKSRIDELAEQLNDVRGNLDRRGAEVDALQVEAARKARPFYKEPASVIAALALIGSIVATWLAQGSSYEERVDSQRARLAAVVKDIVDFQAEAVAPESGLMDYGIRPLVTEANLLVDALEGTAGQSQPFDKIVVASGYRFAREPLLAIGLAERAEIQSVAQNGTMGERVEAARILAQSLFEANRLEEGRAAYERARTYALEAKDHSQEIVVGKLYVTDEMWSESERLQGNCTEARSRLAIAQTEVQDQYDAARWQDQNTDTLRTCP</sequence>
<organism evidence="2 3">
    <name type="scientific">Actinomycetospora rhizophila</name>
    <dbReference type="NCBI Taxonomy" id="1416876"/>
    <lineage>
        <taxon>Bacteria</taxon>
        <taxon>Bacillati</taxon>
        <taxon>Actinomycetota</taxon>
        <taxon>Actinomycetes</taxon>
        <taxon>Pseudonocardiales</taxon>
        <taxon>Pseudonocardiaceae</taxon>
        <taxon>Actinomycetospora</taxon>
    </lineage>
</organism>
<keyword evidence="3" id="KW-1185">Reference proteome</keyword>
<name>A0ABV9ZHX8_9PSEU</name>
<dbReference type="Proteomes" id="UP001596175">
    <property type="component" value="Unassembled WGS sequence"/>
</dbReference>
<comment type="caution">
    <text evidence="2">The sequence shown here is derived from an EMBL/GenBank/DDBJ whole genome shotgun (WGS) entry which is preliminary data.</text>
</comment>
<protein>
    <submittedName>
        <fullName evidence="2">Uncharacterized protein</fullName>
    </submittedName>
</protein>
<dbReference type="RefSeq" id="WP_378021970.1">
    <property type="nucleotide sequence ID" value="NZ_JBHSKG010000008.1"/>
</dbReference>
<dbReference type="EMBL" id="JBHSKG010000008">
    <property type="protein sequence ID" value="MFC5139787.1"/>
    <property type="molecule type" value="Genomic_DNA"/>
</dbReference>
<proteinExistence type="predicted"/>
<gene>
    <name evidence="2" type="ORF">ACFPK1_16220</name>
</gene>
<reference evidence="3" key="1">
    <citation type="journal article" date="2019" name="Int. J. Syst. Evol. Microbiol.">
        <title>The Global Catalogue of Microorganisms (GCM) 10K type strain sequencing project: providing services to taxonomists for standard genome sequencing and annotation.</title>
        <authorList>
            <consortium name="The Broad Institute Genomics Platform"/>
            <consortium name="The Broad Institute Genome Sequencing Center for Infectious Disease"/>
            <person name="Wu L."/>
            <person name="Ma J."/>
        </authorList>
    </citation>
    <scope>NUCLEOTIDE SEQUENCE [LARGE SCALE GENOMIC DNA]</scope>
    <source>
        <strain evidence="3">XZYJ18</strain>
    </source>
</reference>
<evidence type="ECO:0000256" key="1">
    <source>
        <dbReference type="SAM" id="MobiDB-lite"/>
    </source>
</evidence>
<evidence type="ECO:0000313" key="3">
    <source>
        <dbReference type="Proteomes" id="UP001596175"/>
    </source>
</evidence>
<feature type="region of interest" description="Disordered" evidence="1">
    <location>
        <begin position="1"/>
        <end position="20"/>
    </location>
</feature>
<evidence type="ECO:0000313" key="2">
    <source>
        <dbReference type="EMBL" id="MFC5139787.1"/>
    </source>
</evidence>